<protein>
    <submittedName>
        <fullName evidence="2">Uncharacterized protein</fullName>
    </submittedName>
</protein>
<evidence type="ECO:0000313" key="2">
    <source>
        <dbReference type="EMBL" id="GFD49622.1"/>
    </source>
</evidence>
<comment type="caution">
    <text evidence="2">The sequence shown here is derived from an EMBL/GenBank/DDBJ whole genome shotgun (WGS) entry which is preliminary data.</text>
</comment>
<feature type="region of interest" description="Disordered" evidence="1">
    <location>
        <begin position="1"/>
        <end position="51"/>
    </location>
</feature>
<feature type="non-terminal residue" evidence="2">
    <location>
        <position position="51"/>
    </location>
</feature>
<evidence type="ECO:0000256" key="1">
    <source>
        <dbReference type="SAM" id="MobiDB-lite"/>
    </source>
</evidence>
<dbReference type="EMBL" id="BKCJ011744766">
    <property type="protein sequence ID" value="GFD49622.1"/>
    <property type="molecule type" value="Genomic_DNA"/>
</dbReference>
<gene>
    <name evidence="2" type="ORF">Tci_921591</name>
</gene>
<organism evidence="2">
    <name type="scientific">Tanacetum cinerariifolium</name>
    <name type="common">Dalmatian daisy</name>
    <name type="synonym">Chrysanthemum cinerariifolium</name>
    <dbReference type="NCBI Taxonomy" id="118510"/>
    <lineage>
        <taxon>Eukaryota</taxon>
        <taxon>Viridiplantae</taxon>
        <taxon>Streptophyta</taxon>
        <taxon>Embryophyta</taxon>
        <taxon>Tracheophyta</taxon>
        <taxon>Spermatophyta</taxon>
        <taxon>Magnoliopsida</taxon>
        <taxon>eudicotyledons</taxon>
        <taxon>Gunneridae</taxon>
        <taxon>Pentapetalae</taxon>
        <taxon>asterids</taxon>
        <taxon>campanulids</taxon>
        <taxon>Asterales</taxon>
        <taxon>Asteraceae</taxon>
        <taxon>Asteroideae</taxon>
        <taxon>Anthemideae</taxon>
        <taxon>Anthemidinae</taxon>
        <taxon>Tanacetum</taxon>
    </lineage>
</organism>
<dbReference type="AlphaFoldDB" id="A0A699WPF7"/>
<accession>A0A699WPF7</accession>
<name>A0A699WPF7_TANCI</name>
<sequence>MGKAVNDDLVVTESSGTESEVQDDNSRSGNDTDADDADIRPTYDEEPMAKV</sequence>
<proteinExistence type="predicted"/>
<reference evidence="2" key="1">
    <citation type="journal article" date="2019" name="Sci. Rep.">
        <title>Draft genome of Tanacetum cinerariifolium, the natural source of mosquito coil.</title>
        <authorList>
            <person name="Yamashiro T."/>
            <person name="Shiraishi A."/>
            <person name="Satake H."/>
            <person name="Nakayama K."/>
        </authorList>
    </citation>
    <scope>NUCLEOTIDE SEQUENCE</scope>
</reference>
<feature type="compositionally biased region" description="Basic and acidic residues" evidence="1">
    <location>
        <begin position="37"/>
        <end position="51"/>
    </location>
</feature>